<name>X8CGD6_MYCXE</name>
<sequence length="54" mass="5938">MWQQSSFRAGALTASLPTLTVCQPLLGSLLGIAMLGEVLRPARPGGRRWRSRWS</sequence>
<protein>
    <submittedName>
        <fullName evidence="1">Uncharacterized protein</fullName>
    </submittedName>
</protein>
<dbReference type="EMBL" id="JAOB01000032">
    <property type="protein sequence ID" value="EUA54513.1"/>
    <property type="molecule type" value="Genomic_DNA"/>
</dbReference>
<organism evidence="1">
    <name type="scientific">Mycobacterium xenopi 4042</name>
    <dbReference type="NCBI Taxonomy" id="1299334"/>
    <lineage>
        <taxon>Bacteria</taxon>
        <taxon>Bacillati</taxon>
        <taxon>Actinomycetota</taxon>
        <taxon>Actinomycetes</taxon>
        <taxon>Mycobacteriales</taxon>
        <taxon>Mycobacteriaceae</taxon>
        <taxon>Mycobacterium</taxon>
    </lineage>
</organism>
<dbReference type="NCBIfam" id="NF038012">
    <property type="entry name" value="DMT_1"/>
    <property type="match status" value="1"/>
</dbReference>
<dbReference type="AlphaFoldDB" id="X8CGD6"/>
<gene>
    <name evidence="1" type="ORF">I553_1436</name>
</gene>
<accession>X8CGD6</accession>
<proteinExistence type="predicted"/>
<comment type="caution">
    <text evidence="1">The sequence shown here is derived from an EMBL/GenBank/DDBJ whole genome shotgun (WGS) entry which is preliminary data.</text>
</comment>
<dbReference type="PATRIC" id="fig|1299334.3.peg.3247"/>
<reference evidence="1" key="1">
    <citation type="submission" date="2014-01" db="EMBL/GenBank/DDBJ databases">
        <authorList>
            <person name="Brown-Elliot B."/>
            <person name="Wallace R."/>
            <person name="Lenaerts A."/>
            <person name="Ordway D."/>
            <person name="DeGroote M.A."/>
            <person name="Parker T."/>
            <person name="Sizemore C."/>
            <person name="Tallon L.J."/>
            <person name="Sadzewicz L.K."/>
            <person name="Sengamalay N."/>
            <person name="Fraser C.M."/>
            <person name="Hine E."/>
            <person name="Shefchek K.A."/>
            <person name="Das S.P."/>
            <person name="Tettelin H."/>
        </authorList>
    </citation>
    <scope>NUCLEOTIDE SEQUENCE [LARGE SCALE GENOMIC DNA]</scope>
    <source>
        <strain evidence="1">4042</strain>
    </source>
</reference>
<evidence type="ECO:0000313" key="1">
    <source>
        <dbReference type="EMBL" id="EUA54513.1"/>
    </source>
</evidence>